<accession>A0A023BR65</accession>
<feature type="chain" id="PRO_5001511872" description="Secretion system C-terminal sorting domain-containing protein" evidence="5">
    <location>
        <begin position="19"/>
        <end position="935"/>
    </location>
</feature>
<proteinExistence type="predicted"/>
<dbReference type="InterPro" id="IPR026444">
    <property type="entry name" value="Secre_tail"/>
</dbReference>
<dbReference type="STRING" id="1317122.ATO12_25070"/>
<dbReference type="CDD" id="cd09971">
    <property type="entry name" value="SdiA-regulated"/>
    <property type="match status" value="1"/>
</dbReference>
<dbReference type="eggNOG" id="COG3204">
    <property type="taxonomic scope" value="Bacteria"/>
</dbReference>
<evidence type="ECO:0000256" key="1">
    <source>
        <dbReference type="ARBA" id="ARBA00004236"/>
    </source>
</evidence>
<dbReference type="NCBIfam" id="TIGR04183">
    <property type="entry name" value="Por_Secre_tail"/>
    <property type="match status" value="1"/>
</dbReference>
<sequence length="935" mass="102506">MKKTLLFLLLIISISLTGQTTYYVATNGNDSSGNGSNDTPWATIQHALNTVTDGSTILVKPGTYNGRVRVRGSFTSGVLVKSQVSYMAKLRNNTTVITAYKSPNGCHGITFDGFDIAHDAPGAAPLVIHIDGDGNGDVHDITFQNCIIHDSYNNDLVKVNAASYNITFQGNLFFNQAGSDEHIDGNSVENLIIQDNIFLNDFSSSGRTNNNDTSSFIVIKDSGGSNDIYTGSRNVKIRRNVFLNWEGTVATNFVLIGEDSEPHYQAFDIMIENNLMLGNSSNPMRAPFGIKGCRDITFRNNTVTGDLPANAYAFRFNREPTNPIINNINIYNNIWSDPTGTMNDFSDCPISHTDTYTLDTNVYWNNGTPIPQDSSDKINSADDANGITANPLLGDLNNLIIPHYDSSLNQFKDGSVTIREAFERIVNTYGTPETNSPVINMARADQLPADDILGRLRVNADIGAVAPGAVENNELALIRPDNGSENISITPTLEWSGSASSYTLEITDCSPIDPPPPPNPTIGLGLDQFNLIEGPKTITQIPDDLSGLTYNSTTNTIFAVINDPPRLYELNLDGDVIRSIPLQGFNDTEGLVWVNGTDFFVIEEKRGRAVKITVENTTTTIAYPTDYIQLPGNWGANNGLEGVGYTPDTNELILVKEKSPLTIYSLEVPADLSTSPTVTNPFDIATNNFGFRDLSGLHHLGNNTIGHNTHFLVLSHESRALVETDVTGKEYSRLDLGPNGANGTLPDRIRQAEGITVDNQGAIYIVSEPNTFYKFSKSASANATKMAPIFTASNIPEESFVVPENTLTLNTEYCWRIKDNDTGDWTSYFSFTTGNNENPPPPPPLPPLPVETTNTIQVFPNPADTFLSVLFDFEELPENIQVFMYDISGKEILRQSSTSIVDNALHINVSRFSKGCYFLKIKYPKEDIVKSFIKK</sequence>
<keyword evidence="3 5" id="KW-0732">Signal</keyword>
<dbReference type="EMBL" id="AQRA01000009">
    <property type="protein sequence ID" value="EZH72208.1"/>
    <property type="molecule type" value="Genomic_DNA"/>
</dbReference>
<evidence type="ECO:0000256" key="2">
    <source>
        <dbReference type="ARBA" id="ARBA00022475"/>
    </source>
</evidence>
<dbReference type="Gene3D" id="2.160.20.10">
    <property type="entry name" value="Single-stranded right-handed beta-helix, Pectin lyase-like"/>
    <property type="match status" value="1"/>
</dbReference>
<dbReference type="eggNOG" id="COG5434">
    <property type="taxonomic scope" value="Bacteria"/>
</dbReference>
<dbReference type="Proteomes" id="UP000023541">
    <property type="component" value="Unassembled WGS sequence"/>
</dbReference>
<keyword evidence="8" id="KW-1185">Reference proteome</keyword>
<reference evidence="7 8" key="1">
    <citation type="submission" date="2014-04" db="EMBL/GenBank/DDBJ databases">
        <title>Aquimarina sp. 22II-S11-z7 Genome Sequencing.</title>
        <authorList>
            <person name="Lai Q."/>
        </authorList>
    </citation>
    <scope>NUCLEOTIDE SEQUENCE [LARGE SCALE GENOMIC DNA]</scope>
    <source>
        <strain evidence="7 8">22II-S11-z7</strain>
    </source>
</reference>
<dbReference type="InterPro" id="IPR012334">
    <property type="entry name" value="Pectin_lyas_fold"/>
</dbReference>
<keyword evidence="4" id="KW-0472">Membrane</keyword>
<feature type="signal peptide" evidence="5">
    <location>
        <begin position="1"/>
        <end position="18"/>
    </location>
</feature>
<evidence type="ECO:0000256" key="4">
    <source>
        <dbReference type="ARBA" id="ARBA00023136"/>
    </source>
</evidence>
<keyword evidence="2" id="KW-1003">Cell membrane</keyword>
<dbReference type="SUPFAM" id="SSF51126">
    <property type="entry name" value="Pectin lyase-like"/>
    <property type="match status" value="1"/>
</dbReference>
<feature type="domain" description="Secretion system C-terminal sorting" evidence="6">
    <location>
        <begin position="858"/>
        <end position="932"/>
    </location>
</feature>
<dbReference type="GO" id="GO:0005886">
    <property type="term" value="C:plasma membrane"/>
    <property type="evidence" value="ECO:0007669"/>
    <property type="project" value="UniProtKB-SubCell"/>
</dbReference>
<dbReference type="RefSeq" id="WP_165583424.1">
    <property type="nucleotide sequence ID" value="NZ_AQRA01000009.1"/>
</dbReference>
<comment type="caution">
    <text evidence="7">The sequence shown here is derived from an EMBL/GenBank/DDBJ whole genome shotgun (WGS) entry which is preliminary data.</text>
</comment>
<evidence type="ECO:0000313" key="7">
    <source>
        <dbReference type="EMBL" id="EZH72208.1"/>
    </source>
</evidence>
<dbReference type="InterPro" id="IPR009722">
    <property type="entry name" value="YjiK/CarP"/>
</dbReference>
<evidence type="ECO:0000256" key="5">
    <source>
        <dbReference type="SAM" id="SignalP"/>
    </source>
</evidence>
<name>A0A023BR65_9FLAO</name>
<gene>
    <name evidence="7" type="ORF">ATO12_25070</name>
</gene>
<dbReference type="AlphaFoldDB" id="A0A023BR65"/>
<organism evidence="7 8">
    <name type="scientific">Aquimarina atlantica</name>
    <dbReference type="NCBI Taxonomy" id="1317122"/>
    <lineage>
        <taxon>Bacteria</taxon>
        <taxon>Pseudomonadati</taxon>
        <taxon>Bacteroidota</taxon>
        <taxon>Flavobacteriia</taxon>
        <taxon>Flavobacteriales</taxon>
        <taxon>Flavobacteriaceae</taxon>
        <taxon>Aquimarina</taxon>
    </lineage>
</organism>
<dbReference type="Pfam" id="PF18962">
    <property type="entry name" value="Por_Secre_tail"/>
    <property type="match status" value="1"/>
</dbReference>
<protein>
    <recommendedName>
        <fullName evidence="6">Secretion system C-terminal sorting domain-containing protein</fullName>
    </recommendedName>
</protein>
<evidence type="ECO:0000256" key="3">
    <source>
        <dbReference type="ARBA" id="ARBA00022729"/>
    </source>
</evidence>
<evidence type="ECO:0000313" key="8">
    <source>
        <dbReference type="Proteomes" id="UP000023541"/>
    </source>
</evidence>
<dbReference type="Pfam" id="PF06977">
    <property type="entry name" value="SdiA-regulated"/>
    <property type="match status" value="1"/>
</dbReference>
<dbReference type="InterPro" id="IPR011050">
    <property type="entry name" value="Pectin_lyase_fold/virulence"/>
</dbReference>
<evidence type="ECO:0000259" key="6">
    <source>
        <dbReference type="Pfam" id="PF18962"/>
    </source>
</evidence>
<dbReference type="SUPFAM" id="SSF50956">
    <property type="entry name" value="Thermostable phytase (3-phytase)"/>
    <property type="match status" value="1"/>
</dbReference>
<comment type="subcellular location">
    <subcellularLocation>
        <location evidence="1">Cell membrane</location>
    </subcellularLocation>
</comment>